<evidence type="ECO:0000256" key="1">
    <source>
        <dbReference type="ARBA" id="ARBA00003907"/>
    </source>
</evidence>
<organism evidence="7 8">
    <name type="scientific">Actinocorallia longicatena</name>
    <dbReference type="NCBI Taxonomy" id="111803"/>
    <lineage>
        <taxon>Bacteria</taxon>
        <taxon>Bacillati</taxon>
        <taxon>Actinomycetota</taxon>
        <taxon>Actinomycetes</taxon>
        <taxon>Streptosporangiales</taxon>
        <taxon>Thermomonosporaceae</taxon>
        <taxon>Actinocorallia</taxon>
    </lineage>
</organism>
<comment type="similarity">
    <text evidence="2 6">Belongs to the UPF0677 family.</text>
</comment>
<evidence type="ECO:0000256" key="5">
    <source>
        <dbReference type="ARBA" id="ARBA00022691"/>
    </source>
</evidence>
<dbReference type="PANTHER" id="PTHR43619:SF2">
    <property type="entry name" value="S-ADENOSYL-L-METHIONINE-DEPENDENT METHYLTRANSFERASES SUPERFAMILY PROTEIN"/>
    <property type="match status" value="1"/>
</dbReference>
<sequence>MMWGETANSITRGYDLLAVTTPGDEGAVRGTSGWMAGFRAEEHRREDRYLEDPFAQVLVPAGERPAVGDEAPNAMVIIRGRLVDETVLSAVEEGVRQIVSLGAGSDTRAYRLRLPGDLHYIEVDLPGQLAEKAGLLEDFRASCRVSRLEVDLRGEWGLEGFDPAVPSLWTVEGVFYYLREEQIGDVLRKITERSVPGSWLAFDVPHPGYLAAAENQGFLRFMAERGSGFTGAMADPAACLARYGWEAEAHLQGDLNGVGWVPPLPGRLARRQEIWFVRARKA</sequence>
<dbReference type="InterPro" id="IPR029063">
    <property type="entry name" value="SAM-dependent_MTases_sf"/>
</dbReference>
<dbReference type="Pfam" id="PF04072">
    <property type="entry name" value="LCM"/>
    <property type="match status" value="1"/>
</dbReference>
<comment type="caution">
    <text evidence="7">The sequence shown here is derived from an EMBL/GenBank/DDBJ whole genome shotgun (WGS) entry which is preliminary data.</text>
</comment>
<dbReference type="PANTHER" id="PTHR43619">
    <property type="entry name" value="S-ADENOSYL-L-METHIONINE-DEPENDENT METHYLTRANSFERASE YKTD-RELATED"/>
    <property type="match status" value="1"/>
</dbReference>
<keyword evidence="3 6" id="KW-0489">Methyltransferase</keyword>
<evidence type="ECO:0000256" key="4">
    <source>
        <dbReference type="ARBA" id="ARBA00022679"/>
    </source>
</evidence>
<comment type="function">
    <text evidence="1 6">Exhibits S-adenosyl-L-methionine-dependent methyltransferase activity.</text>
</comment>
<dbReference type="InterPro" id="IPR007213">
    <property type="entry name" value="Ppm1/Ppm2/Tcmp"/>
</dbReference>
<evidence type="ECO:0000256" key="2">
    <source>
        <dbReference type="ARBA" id="ARBA00008138"/>
    </source>
</evidence>
<evidence type="ECO:0000313" key="8">
    <source>
        <dbReference type="Proteomes" id="UP001501237"/>
    </source>
</evidence>
<evidence type="ECO:0000256" key="6">
    <source>
        <dbReference type="RuleBase" id="RU362030"/>
    </source>
</evidence>
<evidence type="ECO:0000313" key="7">
    <source>
        <dbReference type="EMBL" id="GAA3226084.1"/>
    </source>
</evidence>
<dbReference type="Gene3D" id="3.40.50.150">
    <property type="entry name" value="Vaccinia Virus protein VP39"/>
    <property type="match status" value="1"/>
</dbReference>
<keyword evidence="5 6" id="KW-0949">S-adenosyl-L-methionine</keyword>
<accession>A0ABP6QFB7</accession>
<dbReference type="EC" id="2.1.1.-" evidence="6"/>
<dbReference type="InterPro" id="IPR011610">
    <property type="entry name" value="SAM_mthyl_Trfase_ML2640-like"/>
</dbReference>
<dbReference type="GO" id="GO:0032259">
    <property type="term" value="P:methylation"/>
    <property type="evidence" value="ECO:0007669"/>
    <property type="project" value="UniProtKB-KW"/>
</dbReference>
<keyword evidence="8" id="KW-1185">Reference proteome</keyword>
<keyword evidence="4" id="KW-0808">Transferase</keyword>
<dbReference type="SUPFAM" id="SSF53335">
    <property type="entry name" value="S-adenosyl-L-methionine-dependent methyltransferases"/>
    <property type="match status" value="1"/>
</dbReference>
<dbReference type="GO" id="GO:0008168">
    <property type="term" value="F:methyltransferase activity"/>
    <property type="evidence" value="ECO:0007669"/>
    <property type="project" value="UniProtKB-KW"/>
</dbReference>
<name>A0ABP6QFB7_9ACTN</name>
<protein>
    <recommendedName>
        <fullName evidence="6">S-adenosyl-L-methionine-dependent methyltransferase</fullName>
        <ecNumber evidence="6">2.1.1.-</ecNumber>
    </recommendedName>
</protein>
<dbReference type="EMBL" id="BAAAUV010000015">
    <property type="protein sequence ID" value="GAA3226084.1"/>
    <property type="molecule type" value="Genomic_DNA"/>
</dbReference>
<dbReference type="Proteomes" id="UP001501237">
    <property type="component" value="Unassembled WGS sequence"/>
</dbReference>
<proteinExistence type="inferred from homology"/>
<evidence type="ECO:0000256" key="3">
    <source>
        <dbReference type="ARBA" id="ARBA00022603"/>
    </source>
</evidence>
<reference evidence="8" key="1">
    <citation type="journal article" date="2019" name="Int. J. Syst. Evol. Microbiol.">
        <title>The Global Catalogue of Microorganisms (GCM) 10K type strain sequencing project: providing services to taxonomists for standard genome sequencing and annotation.</title>
        <authorList>
            <consortium name="The Broad Institute Genomics Platform"/>
            <consortium name="The Broad Institute Genome Sequencing Center for Infectious Disease"/>
            <person name="Wu L."/>
            <person name="Ma J."/>
        </authorList>
    </citation>
    <scope>NUCLEOTIDE SEQUENCE [LARGE SCALE GENOMIC DNA]</scope>
    <source>
        <strain evidence="8">JCM 9377</strain>
    </source>
</reference>
<gene>
    <name evidence="7" type="ORF">GCM10010468_54190</name>
</gene>
<dbReference type="NCBIfam" id="TIGR00027">
    <property type="entry name" value="mthyl_TIGR00027"/>
    <property type="match status" value="1"/>
</dbReference>